<dbReference type="PROSITE" id="PS50850">
    <property type="entry name" value="MFS"/>
    <property type="match status" value="1"/>
</dbReference>
<dbReference type="InterPro" id="IPR020846">
    <property type="entry name" value="MFS_dom"/>
</dbReference>
<dbReference type="EMBL" id="JAHBOM010000002">
    <property type="protein sequence ID" value="MBU8821909.1"/>
    <property type="molecule type" value="Genomic_DNA"/>
</dbReference>
<dbReference type="CDD" id="cd17316">
    <property type="entry name" value="MFS_SV2_like"/>
    <property type="match status" value="1"/>
</dbReference>
<name>A0ABS6HGU1_MYCGD</name>
<evidence type="ECO:0000256" key="1">
    <source>
        <dbReference type="ARBA" id="ARBA00004651"/>
    </source>
</evidence>
<gene>
    <name evidence="8" type="ORF">KL859_03360</name>
</gene>
<feature type="transmembrane region" description="Helical" evidence="6">
    <location>
        <begin position="373"/>
        <end position="395"/>
    </location>
</feature>
<keyword evidence="4 6" id="KW-1133">Transmembrane helix</keyword>
<evidence type="ECO:0000259" key="7">
    <source>
        <dbReference type="PROSITE" id="PS50850"/>
    </source>
</evidence>
<evidence type="ECO:0000256" key="4">
    <source>
        <dbReference type="ARBA" id="ARBA00022989"/>
    </source>
</evidence>
<dbReference type="Gene3D" id="1.20.1250.20">
    <property type="entry name" value="MFS general substrate transporter like domains"/>
    <property type="match status" value="1"/>
</dbReference>
<accession>A0ABS6HGU1</accession>
<dbReference type="PANTHER" id="PTHR23511">
    <property type="entry name" value="SYNAPTIC VESICLE GLYCOPROTEIN 2"/>
    <property type="match status" value="1"/>
</dbReference>
<feature type="domain" description="Major facilitator superfamily (MFS) profile" evidence="7">
    <location>
        <begin position="18"/>
        <end position="428"/>
    </location>
</feature>
<feature type="transmembrane region" description="Helical" evidence="6">
    <location>
        <begin position="83"/>
        <end position="102"/>
    </location>
</feature>
<keyword evidence="9" id="KW-1185">Reference proteome</keyword>
<feature type="transmembrane region" description="Helical" evidence="6">
    <location>
        <begin position="142"/>
        <end position="161"/>
    </location>
</feature>
<comment type="caution">
    <text evidence="8">The sequence shown here is derived from an EMBL/GenBank/DDBJ whole genome shotgun (WGS) entry which is preliminary data.</text>
</comment>
<feature type="transmembrane region" description="Helical" evidence="6">
    <location>
        <begin position="55"/>
        <end position="76"/>
    </location>
</feature>
<feature type="transmembrane region" description="Helical" evidence="6">
    <location>
        <begin position="401"/>
        <end position="424"/>
    </location>
</feature>
<feature type="transmembrane region" description="Helical" evidence="6">
    <location>
        <begin position="338"/>
        <end position="361"/>
    </location>
</feature>
<evidence type="ECO:0000256" key="6">
    <source>
        <dbReference type="SAM" id="Phobius"/>
    </source>
</evidence>
<reference evidence="8 9" key="1">
    <citation type="submission" date="2021-05" db="EMBL/GenBank/DDBJ databases">
        <title>Draft Genome Sequences of Clinical Respiratory Isolates of Mycobacterium goodii Recovered in Ireland.</title>
        <authorList>
            <person name="Flanagan P.R."/>
            <person name="Mok S."/>
            <person name="Roycroft E."/>
            <person name="Rogers T.R."/>
            <person name="Fitzgibbon M."/>
        </authorList>
    </citation>
    <scope>NUCLEOTIDE SEQUENCE [LARGE SCALE GENOMIC DNA]</scope>
    <source>
        <strain evidence="8 9">14IE55</strain>
    </source>
</reference>
<keyword evidence="2" id="KW-0813">Transport</keyword>
<dbReference type="Pfam" id="PF00083">
    <property type="entry name" value="Sugar_tr"/>
    <property type="match status" value="1"/>
</dbReference>
<feature type="transmembrane region" description="Helical" evidence="6">
    <location>
        <begin position="249"/>
        <end position="269"/>
    </location>
</feature>
<feature type="transmembrane region" description="Helical" evidence="6">
    <location>
        <begin position="314"/>
        <end position="332"/>
    </location>
</feature>
<dbReference type="InterPro" id="IPR036259">
    <property type="entry name" value="MFS_trans_sf"/>
</dbReference>
<evidence type="ECO:0000256" key="2">
    <source>
        <dbReference type="ARBA" id="ARBA00022448"/>
    </source>
</evidence>
<evidence type="ECO:0000256" key="5">
    <source>
        <dbReference type="ARBA" id="ARBA00023136"/>
    </source>
</evidence>
<feature type="transmembrane region" description="Helical" evidence="6">
    <location>
        <begin position="20"/>
        <end position="43"/>
    </location>
</feature>
<dbReference type="Proteomes" id="UP000696413">
    <property type="component" value="Unassembled WGS sequence"/>
</dbReference>
<evidence type="ECO:0000313" key="9">
    <source>
        <dbReference type="Proteomes" id="UP000696413"/>
    </source>
</evidence>
<keyword evidence="3 6" id="KW-0812">Transmembrane</keyword>
<evidence type="ECO:0000313" key="8">
    <source>
        <dbReference type="EMBL" id="MBU8821909.1"/>
    </source>
</evidence>
<sequence length="456" mass="47933">MKPHALDDAPLSGFHKRLAVYAAGGPFLDGYILSSIGIALVAAGPHLQLSAAMEGLVGAGALIGMLFGGAVSGFFTDRFGRQVMYTLDLGFIAIISMLQAFVTEGWMLLIARVLIGAAVAADYPMASSLLTEFAPRKYRGPFLSGLVCMFFVGAAAAYFVGDTMLRHMGEEGWRWFLASSAVPAVILLILRLGTPESPRWLISQGRHADAERVLTKVYGPHVTVADIAPVQAATVTWRDLLGRGYLRRLAYVVTFYTCSNIPVFAIYTFGPDILGAFGVSGVSENIGAAILEFLFLVGVVAALCVINRTGRRRMVIWGSLLAGVCLLVLGVAPNAPTVILVIAFTGFAIFNGGPQVLTWVYPNELFPTAVRATAVGVITALTRVGSAVGVFLVPLSLKHVGIGGTMMIAGALLLFAAAVSVPWAPETTDLNLDQASGLGGAPGAVPTSASTNETRV</sequence>
<proteinExistence type="predicted"/>
<dbReference type="RefSeq" id="WP_073679434.1">
    <property type="nucleotide sequence ID" value="NZ_JAHBOL010000008.1"/>
</dbReference>
<comment type="subcellular location">
    <subcellularLocation>
        <location evidence="1">Cell membrane</location>
        <topology evidence="1">Multi-pass membrane protein</topology>
    </subcellularLocation>
</comment>
<dbReference type="PANTHER" id="PTHR23511:SF34">
    <property type="entry name" value="SYNAPTIC VESICLE GLYCOPROTEIN 2"/>
    <property type="match status" value="1"/>
</dbReference>
<protein>
    <submittedName>
        <fullName evidence="8">MFS transporter</fullName>
    </submittedName>
</protein>
<dbReference type="InterPro" id="IPR005828">
    <property type="entry name" value="MFS_sugar_transport-like"/>
</dbReference>
<feature type="transmembrane region" description="Helical" evidence="6">
    <location>
        <begin position="173"/>
        <end position="193"/>
    </location>
</feature>
<keyword evidence="5 6" id="KW-0472">Membrane</keyword>
<dbReference type="SUPFAM" id="SSF103473">
    <property type="entry name" value="MFS general substrate transporter"/>
    <property type="match status" value="1"/>
</dbReference>
<feature type="transmembrane region" description="Helical" evidence="6">
    <location>
        <begin position="289"/>
        <end position="307"/>
    </location>
</feature>
<evidence type="ECO:0000256" key="3">
    <source>
        <dbReference type="ARBA" id="ARBA00022692"/>
    </source>
</evidence>
<feature type="transmembrane region" description="Helical" evidence="6">
    <location>
        <begin position="108"/>
        <end position="130"/>
    </location>
</feature>
<organism evidence="8 9">
    <name type="scientific">Mycolicibacterium goodii</name>
    <name type="common">Mycobacterium goodii</name>
    <dbReference type="NCBI Taxonomy" id="134601"/>
    <lineage>
        <taxon>Bacteria</taxon>
        <taxon>Bacillati</taxon>
        <taxon>Actinomycetota</taxon>
        <taxon>Actinomycetes</taxon>
        <taxon>Mycobacteriales</taxon>
        <taxon>Mycobacteriaceae</taxon>
        <taxon>Mycolicibacterium</taxon>
    </lineage>
</organism>